<comment type="caution">
    <text evidence="1">The sequence shown here is derived from an EMBL/GenBank/DDBJ whole genome shotgun (WGS) entry which is preliminary data.</text>
</comment>
<gene>
    <name evidence="1" type="ORF">LCGC14_0477050</name>
</gene>
<dbReference type="AlphaFoldDB" id="A0A0F9VJ88"/>
<proteinExistence type="predicted"/>
<dbReference type="EMBL" id="LAZR01000514">
    <property type="protein sequence ID" value="KKN65888.1"/>
    <property type="molecule type" value="Genomic_DNA"/>
</dbReference>
<accession>A0A0F9VJ88</accession>
<protein>
    <submittedName>
        <fullName evidence="1">Uncharacterized protein</fullName>
    </submittedName>
</protein>
<reference evidence="1" key="1">
    <citation type="journal article" date="2015" name="Nature">
        <title>Complex archaea that bridge the gap between prokaryotes and eukaryotes.</title>
        <authorList>
            <person name="Spang A."/>
            <person name="Saw J.H."/>
            <person name="Jorgensen S.L."/>
            <person name="Zaremba-Niedzwiedzka K."/>
            <person name="Martijn J."/>
            <person name="Lind A.E."/>
            <person name="van Eijk R."/>
            <person name="Schleper C."/>
            <person name="Guy L."/>
            <person name="Ettema T.J."/>
        </authorList>
    </citation>
    <scope>NUCLEOTIDE SEQUENCE</scope>
</reference>
<name>A0A0F9VJ88_9ZZZZ</name>
<sequence length="75" mass="8365">MKADNMEQGTIEIGPPGTAEEKLKELYESPTSEPVLDKKGRVIGARSLNSYVSLSPYDIDLIANLVVERLREMTR</sequence>
<evidence type="ECO:0000313" key="1">
    <source>
        <dbReference type="EMBL" id="KKN65888.1"/>
    </source>
</evidence>
<organism evidence="1">
    <name type="scientific">marine sediment metagenome</name>
    <dbReference type="NCBI Taxonomy" id="412755"/>
    <lineage>
        <taxon>unclassified sequences</taxon>
        <taxon>metagenomes</taxon>
        <taxon>ecological metagenomes</taxon>
    </lineage>
</organism>